<sequence>MVRARALPVRRATIPVILVRIVPLVVSAAPSTSGARVLSRVPVVVVPGRAVIVVRAAVPSAPTTAVPIPRIVPIIIAAAVMITSTTASAVRATPAGTSPAVGVPSATPATIHLAGTIIRLENHPENAVRTLKTITFCSLPTGTHFALVFP</sequence>
<dbReference type="AlphaFoldDB" id="A0A8D8CTE1"/>
<keyword evidence="1" id="KW-0732">Signal</keyword>
<name>A0A8D8CTE1_CULPI</name>
<feature type="chain" id="PRO_5036427951" evidence="1">
    <location>
        <begin position="29"/>
        <end position="150"/>
    </location>
</feature>
<organism evidence="2">
    <name type="scientific">Culex pipiens</name>
    <name type="common">House mosquito</name>
    <dbReference type="NCBI Taxonomy" id="7175"/>
    <lineage>
        <taxon>Eukaryota</taxon>
        <taxon>Metazoa</taxon>
        <taxon>Ecdysozoa</taxon>
        <taxon>Arthropoda</taxon>
        <taxon>Hexapoda</taxon>
        <taxon>Insecta</taxon>
        <taxon>Pterygota</taxon>
        <taxon>Neoptera</taxon>
        <taxon>Endopterygota</taxon>
        <taxon>Diptera</taxon>
        <taxon>Nematocera</taxon>
        <taxon>Culicoidea</taxon>
        <taxon>Culicidae</taxon>
        <taxon>Culicinae</taxon>
        <taxon>Culicini</taxon>
        <taxon>Culex</taxon>
        <taxon>Culex</taxon>
    </lineage>
</organism>
<evidence type="ECO:0000313" key="2">
    <source>
        <dbReference type="EMBL" id="CAG6500139.1"/>
    </source>
</evidence>
<protein>
    <submittedName>
        <fullName evidence="2">(northern house mosquito) hypothetical protein</fullName>
    </submittedName>
</protein>
<accession>A0A8D8CTE1</accession>
<dbReference type="EMBL" id="HBUE01139640">
    <property type="protein sequence ID" value="CAG6500138.1"/>
    <property type="molecule type" value="Transcribed_RNA"/>
</dbReference>
<reference evidence="2" key="1">
    <citation type="submission" date="2021-05" db="EMBL/GenBank/DDBJ databases">
        <authorList>
            <person name="Alioto T."/>
            <person name="Alioto T."/>
            <person name="Gomez Garrido J."/>
        </authorList>
    </citation>
    <scope>NUCLEOTIDE SEQUENCE</scope>
</reference>
<evidence type="ECO:0000256" key="1">
    <source>
        <dbReference type="SAM" id="SignalP"/>
    </source>
</evidence>
<feature type="signal peptide" evidence="1">
    <location>
        <begin position="1"/>
        <end position="28"/>
    </location>
</feature>
<dbReference type="EMBL" id="HBUE01139641">
    <property type="protein sequence ID" value="CAG6500139.1"/>
    <property type="molecule type" value="Transcribed_RNA"/>
</dbReference>
<proteinExistence type="predicted"/>